<accession>A0A0U1Q224</accession>
<evidence type="ECO:0000256" key="1">
    <source>
        <dbReference type="ARBA" id="ARBA00022801"/>
    </source>
</evidence>
<feature type="domain" description="Enoyl-CoA hydratase/isomerase" evidence="2">
    <location>
        <begin position="18"/>
        <end position="351"/>
    </location>
</feature>
<dbReference type="Gene3D" id="3.90.226.10">
    <property type="entry name" value="2-enoyl-CoA Hydratase, Chain A, domain 1"/>
    <property type="match status" value="1"/>
</dbReference>
<gene>
    <name evidence="3" type="ORF">AAV94_03390</name>
</gene>
<dbReference type="PANTHER" id="PTHR43176:SF6">
    <property type="entry name" value="3-HYDROXYISOBUTYRYL-COA HYDROLASE"/>
    <property type="match status" value="1"/>
</dbReference>
<dbReference type="RefSeq" id="WP_046740922.1">
    <property type="nucleotide sequence ID" value="NZ_LBNQ01000013.1"/>
</dbReference>
<name>A0A0U1Q224_9BURK</name>
<evidence type="ECO:0000313" key="4">
    <source>
        <dbReference type="Proteomes" id="UP000050580"/>
    </source>
</evidence>
<dbReference type="Proteomes" id="UP000050580">
    <property type="component" value="Unassembled WGS sequence"/>
</dbReference>
<sequence length="366" mass="40078">MTGQTPAEVLAEVRGRTGFITLHRPRALNALSLGMVRALYQVLRQWQQDPAVLAIAIRGQGREGPFGAFCAGGDIRFLHQAAVDGNPQLEDFFTEEYQLNHLTHHLGKPYIAFMDGVVMGGGMGISQGASLRIVTERTRMAMPETAIGLFPDVGGGFFLSRTPGHVGEYLGLTGATIGAGDAVAVGLADGYLPAERLPALWEALAGDFADGPAIADYVRAQLQPVPSPMAAHREVIDRVFALPTLTAMAQALQDAGSDWAAETLRLLRQRSPLMLHVVLEQIRRARALGLADDLRMERDLVRNCFYLREDRRRNSETIEGIRALAIDKDQRPQWKPARIEEVDAAEVQAFFASPWPAPLHPLAHLR</sequence>
<dbReference type="InterPro" id="IPR045004">
    <property type="entry name" value="ECH_dom"/>
</dbReference>
<evidence type="ECO:0000259" key="2">
    <source>
        <dbReference type="Pfam" id="PF16113"/>
    </source>
</evidence>
<dbReference type="OrthoDB" id="9790967at2"/>
<proteinExistence type="predicted"/>
<dbReference type="InterPro" id="IPR032259">
    <property type="entry name" value="HIBYL-CoA-H"/>
</dbReference>
<comment type="caution">
    <text evidence="3">The sequence shown here is derived from an EMBL/GenBank/DDBJ whole genome shotgun (WGS) entry which is preliminary data.</text>
</comment>
<organism evidence="3 4">
    <name type="scientific">Lampropedia cohaerens</name>
    <dbReference type="NCBI Taxonomy" id="1610491"/>
    <lineage>
        <taxon>Bacteria</taxon>
        <taxon>Pseudomonadati</taxon>
        <taxon>Pseudomonadota</taxon>
        <taxon>Betaproteobacteria</taxon>
        <taxon>Burkholderiales</taxon>
        <taxon>Comamonadaceae</taxon>
        <taxon>Lampropedia</taxon>
    </lineage>
</organism>
<keyword evidence="4" id="KW-1185">Reference proteome</keyword>
<dbReference type="GO" id="GO:0003860">
    <property type="term" value="F:3-hydroxyisobutyryl-CoA hydrolase activity"/>
    <property type="evidence" value="ECO:0007669"/>
    <property type="project" value="InterPro"/>
</dbReference>
<dbReference type="EMBL" id="LBNQ01000013">
    <property type="protein sequence ID" value="KKW68803.1"/>
    <property type="molecule type" value="Genomic_DNA"/>
</dbReference>
<dbReference type="GO" id="GO:0006574">
    <property type="term" value="P:L-valine catabolic process"/>
    <property type="evidence" value="ECO:0007669"/>
    <property type="project" value="TreeGrafter"/>
</dbReference>
<dbReference type="CDD" id="cd06558">
    <property type="entry name" value="crotonase-like"/>
    <property type="match status" value="1"/>
</dbReference>
<dbReference type="STRING" id="1610491.AAV94_03390"/>
<dbReference type="SUPFAM" id="SSF52096">
    <property type="entry name" value="ClpP/crotonase"/>
    <property type="match status" value="1"/>
</dbReference>
<dbReference type="NCBIfam" id="NF004127">
    <property type="entry name" value="PRK05617.1"/>
    <property type="match status" value="1"/>
</dbReference>
<dbReference type="PANTHER" id="PTHR43176">
    <property type="entry name" value="3-HYDROXYISOBUTYRYL-COA HYDROLASE-RELATED"/>
    <property type="match status" value="1"/>
</dbReference>
<dbReference type="Pfam" id="PF16113">
    <property type="entry name" value="ECH_2"/>
    <property type="match status" value="1"/>
</dbReference>
<dbReference type="AlphaFoldDB" id="A0A0U1Q224"/>
<keyword evidence="1 3" id="KW-0378">Hydrolase</keyword>
<reference evidence="3 4" key="1">
    <citation type="submission" date="2015-05" db="EMBL/GenBank/DDBJ databases">
        <title>Draft genome sequence of Lampropedia sp. CT6, isolated from the microbial mat of a hot water spring, located at Manikaran, India.</title>
        <authorList>
            <person name="Tripathi C."/>
            <person name="Rani P."/>
            <person name="Mahato N.K."/>
            <person name="Lal R."/>
        </authorList>
    </citation>
    <scope>NUCLEOTIDE SEQUENCE [LARGE SCALE GENOMIC DNA]</scope>
    <source>
        <strain evidence="3 4">CT6</strain>
    </source>
</reference>
<evidence type="ECO:0000313" key="3">
    <source>
        <dbReference type="EMBL" id="KKW68803.1"/>
    </source>
</evidence>
<dbReference type="InterPro" id="IPR029045">
    <property type="entry name" value="ClpP/crotonase-like_dom_sf"/>
</dbReference>
<dbReference type="PATRIC" id="fig|1610491.3.peg.725"/>
<protein>
    <submittedName>
        <fullName evidence="3">3-hydroxyisobutyryl-CoA hydrolase</fullName>
    </submittedName>
</protein>